<evidence type="ECO:0000313" key="2">
    <source>
        <dbReference type="EMBL" id="KAI7730309.1"/>
    </source>
</evidence>
<keyword evidence="1" id="KW-1133">Transmembrane helix</keyword>
<dbReference type="Proteomes" id="UP001206925">
    <property type="component" value="Unassembled WGS sequence"/>
</dbReference>
<comment type="caution">
    <text evidence="2">The sequence shown here is derived from an EMBL/GenBank/DDBJ whole genome shotgun (WGS) entry which is preliminary data.</text>
</comment>
<feature type="transmembrane region" description="Helical" evidence="1">
    <location>
        <begin position="67"/>
        <end position="87"/>
    </location>
</feature>
<evidence type="ECO:0000313" key="3">
    <source>
        <dbReference type="Proteomes" id="UP001206925"/>
    </source>
</evidence>
<name>A0AAD5BXL3_AMBAR</name>
<dbReference type="EMBL" id="JAMZMK010010806">
    <property type="protein sequence ID" value="KAI7730309.1"/>
    <property type="molecule type" value="Genomic_DNA"/>
</dbReference>
<keyword evidence="3" id="KW-1185">Reference proteome</keyword>
<dbReference type="AlphaFoldDB" id="A0AAD5BXL3"/>
<gene>
    <name evidence="2" type="ORF">M8C21_019902</name>
</gene>
<protein>
    <submittedName>
        <fullName evidence="2">Uncharacterized protein</fullName>
    </submittedName>
</protein>
<sequence length="111" mass="12319">MTTSAANQRTENPVTRTSVAVFRCISIVTTYDNVDSLRGKFVLQIRILVATTTSASTQFAINRLKEMLSVSFILRTLIAMVAGAMVVDMQELNLVLVLLNNKYSSQDVYLL</sequence>
<evidence type="ECO:0000256" key="1">
    <source>
        <dbReference type="SAM" id="Phobius"/>
    </source>
</evidence>
<keyword evidence="1" id="KW-0472">Membrane</keyword>
<reference evidence="2" key="1">
    <citation type="submission" date="2022-06" db="EMBL/GenBank/DDBJ databases">
        <title>Uncovering the hologenomic basis of an extraordinary plant invasion.</title>
        <authorList>
            <person name="Bieker V.C."/>
            <person name="Martin M.D."/>
            <person name="Gilbert T."/>
            <person name="Hodgins K."/>
            <person name="Battlay P."/>
            <person name="Petersen B."/>
            <person name="Wilson J."/>
        </authorList>
    </citation>
    <scope>NUCLEOTIDE SEQUENCE</scope>
    <source>
        <strain evidence="2">AA19_3_7</strain>
        <tissue evidence="2">Leaf</tissue>
    </source>
</reference>
<accession>A0AAD5BXL3</accession>
<organism evidence="2 3">
    <name type="scientific">Ambrosia artemisiifolia</name>
    <name type="common">Common ragweed</name>
    <dbReference type="NCBI Taxonomy" id="4212"/>
    <lineage>
        <taxon>Eukaryota</taxon>
        <taxon>Viridiplantae</taxon>
        <taxon>Streptophyta</taxon>
        <taxon>Embryophyta</taxon>
        <taxon>Tracheophyta</taxon>
        <taxon>Spermatophyta</taxon>
        <taxon>Magnoliopsida</taxon>
        <taxon>eudicotyledons</taxon>
        <taxon>Gunneridae</taxon>
        <taxon>Pentapetalae</taxon>
        <taxon>asterids</taxon>
        <taxon>campanulids</taxon>
        <taxon>Asterales</taxon>
        <taxon>Asteraceae</taxon>
        <taxon>Asteroideae</taxon>
        <taxon>Heliantheae alliance</taxon>
        <taxon>Heliantheae</taxon>
        <taxon>Ambrosia</taxon>
    </lineage>
</organism>
<proteinExistence type="predicted"/>
<keyword evidence="1" id="KW-0812">Transmembrane</keyword>